<feature type="compositionally biased region" description="Low complexity" evidence="5">
    <location>
        <begin position="8"/>
        <end position="28"/>
    </location>
</feature>
<feature type="compositionally biased region" description="Polar residues" evidence="5">
    <location>
        <begin position="506"/>
        <end position="516"/>
    </location>
</feature>
<evidence type="ECO:0000256" key="2">
    <source>
        <dbReference type="ARBA" id="ARBA00022679"/>
    </source>
</evidence>
<dbReference type="Pfam" id="PF02146">
    <property type="entry name" value="SIR2"/>
    <property type="match status" value="1"/>
</dbReference>
<dbReference type="InterPro" id="IPR029035">
    <property type="entry name" value="DHS-like_NAD/FAD-binding_dom"/>
</dbReference>
<keyword evidence="8" id="KW-1185">Reference proteome</keyword>
<gene>
    <name evidence="7" type="ORF">BU26DRAFT_611571</name>
</gene>
<dbReference type="GO" id="GO:0046872">
    <property type="term" value="F:metal ion binding"/>
    <property type="evidence" value="ECO:0007669"/>
    <property type="project" value="UniProtKB-KW"/>
</dbReference>
<keyword evidence="4" id="KW-0479">Metal-binding</keyword>
<dbReference type="AlphaFoldDB" id="A0A6A6HRG9"/>
<dbReference type="PROSITE" id="PS50305">
    <property type="entry name" value="SIRTUIN"/>
    <property type="match status" value="1"/>
</dbReference>
<feature type="compositionally biased region" description="Basic and acidic residues" evidence="5">
    <location>
        <begin position="89"/>
        <end position="102"/>
    </location>
</feature>
<keyword evidence="4" id="KW-0862">Zinc</keyword>
<evidence type="ECO:0000256" key="3">
    <source>
        <dbReference type="ARBA" id="ARBA00023027"/>
    </source>
</evidence>
<feature type="active site" description="Proton acceptor" evidence="4">
    <location>
        <position position="249"/>
    </location>
</feature>
<dbReference type="GO" id="GO:0005634">
    <property type="term" value="C:nucleus"/>
    <property type="evidence" value="ECO:0007669"/>
    <property type="project" value="TreeGrafter"/>
</dbReference>
<evidence type="ECO:0000313" key="7">
    <source>
        <dbReference type="EMBL" id="KAF2240469.1"/>
    </source>
</evidence>
<proteinExistence type="inferred from homology"/>
<evidence type="ECO:0000313" key="8">
    <source>
        <dbReference type="Proteomes" id="UP000800094"/>
    </source>
</evidence>
<dbReference type="GO" id="GO:0070403">
    <property type="term" value="F:NAD+ binding"/>
    <property type="evidence" value="ECO:0007669"/>
    <property type="project" value="InterPro"/>
</dbReference>
<dbReference type="EMBL" id="ML987217">
    <property type="protein sequence ID" value="KAF2240469.1"/>
    <property type="molecule type" value="Genomic_DNA"/>
</dbReference>
<dbReference type="InterPro" id="IPR050134">
    <property type="entry name" value="NAD-dep_sirtuin_deacylases"/>
</dbReference>
<feature type="compositionally biased region" description="Polar residues" evidence="5">
    <location>
        <begin position="435"/>
        <end position="448"/>
    </location>
</feature>
<dbReference type="SUPFAM" id="SSF52467">
    <property type="entry name" value="DHS-like NAD/FAD-binding domain"/>
    <property type="match status" value="1"/>
</dbReference>
<name>A0A6A6HRG9_9PLEO</name>
<dbReference type="GO" id="GO:0031934">
    <property type="term" value="C:mating-type region heterochromatin"/>
    <property type="evidence" value="ECO:0007669"/>
    <property type="project" value="TreeGrafter"/>
</dbReference>
<dbReference type="Gene3D" id="3.40.50.1220">
    <property type="entry name" value="TPP-binding domain"/>
    <property type="match status" value="1"/>
</dbReference>
<dbReference type="RefSeq" id="XP_033675473.1">
    <property type="nucleotide sequence ID" value="XM_033836073.1"/>
</dbReference>
<reference evidence="7" key="1">
    <citation type="journal article" date="2020" name="Stud. Mycol.">
        <title>101 Dothideomycetes genomes: a test case for predicting lifestyles and emergence of pathogens.</title>
        <authorList>
            <person name="Haridas S."/>
            <person name="Albert R."/>
            <person name="Binder M."/>
            <person name="Bloem J."/>
            <person name="Labutti K."/>
            <person name="Salamov A."/>
            <person name="Andreopoulos B."/>
            <person name="Baker S."/>
            <person name="Barry K."/>
            <person name="Bills G."/>
            <person name="Bluhm B."/>
            <person name="Cannon C."/>
            <person name="Castanera R."/>
            <person name="Culley D."/>
            <person name="Daum C."/>
            <person name="Ezra D."/>
            <person name="Gonzalez J."/>
            <person name="Henrissat B."/>
            <person name="Kuo A."/>
            <person name="Liang C."/>
            <person name="Lipzen A."/>
            <person name="Lutzoni F."/>
            <person name="Magnuson J."/>
            <person name="Mondo S."/>
            <person name="Nolan M."/>
            <person name="Ohm R."/>
            <person name="Pangilinan J."/>
            <person name="Park H.-J."/>
            <person name="Ramirez L."/>
            <person name="Alfaro M."/>
            <person name="Sun H."/>
            <person name="Tritt A."/>
            <person name="Yoshinaga Y."/>
            <person name="Zwiers L.-H."/>
            <person name="Turgeon B."/>
            <person name="Goodwin S."/>
            <person name="Spatafora J."/>
            <person name="Crous P."/>
            <person name="Grigoriev I."/>
        </authorList>
    </citation>
    <scope>NUCLEOTIDE SEQUENCE</scope>
    <source>
        <strain evidence="7">CBS 122368</strain>
    </source>
</reference>
<keyword evidence="2" id="KW-0808">Transferase</keyword>
<feature type="region of interest" description="Disordered" evidence="5">
    <location>
        <begin position="607"/>
        <end position="675"/>
    </location>
</feature>
<dbReference type="GO" id="GO:0000122">
    <property type="term" value="P:negative regulation of transcription by RNA polymerase II"/>
    <property type="evidence" value="ECO:0007669"/>
    <property type="project" value="TreeGrafter"/>
</dbReference>
<feature type="region of interest" description="Disordered" evidence="5">
    <location>
        <begin position="421"/>
        <end position="550"/>
    </location>
</feature>
<dbReference type="InterPro" id="IPR003000">
    <property type="entry name" value="Sirtuin"/>
</dbReference>
<evidence type="ECO:0000256" key="4">
    <source>
        <dbReference type="PROSITE-ProRule" id="PRU00236"/>
    </source>
</evidence>
<dbReference type="InterPro" id="IPR026590">
    <property type="entry name" value="Ssirtuin_cat_dom"/>
</dbReference>
<dbReference type="InterPro" id="IPR026591">
    <property type="entry name" value="Sirtuin_cat_small_dom_sf"/>
</dbReference>
<organism evidence="7 8">
    <name type="scientific">Trematosphaeria pertusa</name>
    <dbReference type="NCBI Taxonomy" id="390896"/>
    <lineage>
        <taxon>Eukaryota</taxon>
        <taxon>Fungi</taxon>
        <taxon>Dikarya</taxon>
        <taxon>Ascomycota</taxon>
        <taxon>Pezizomycotina</taxon>
        <taxon>Dothideomycetes</taxon>
        <taxon>Pleosporomycetidae</taxon>
        <taxon>Pleosporales</taxon>
        <taxon>Massarineae</taxon>
        <taxon>Trematosphaeriaceae</taxon>
        <taxon>Trematosphaeria</taxon>
    </lineage>
</organism>
<feature type="binding site" evidence="4">
    <location>
        <position position="260"/>
    </location>
    <ligand>
        <name>Zn(2+)</name>
        <dbReference type="ChEBI" id="CHEBI:29105"/>
    </ligand>
</feature>
<dbReference type="PANTHER" id="PTHR11085">
    <property type="entry name" value="NAD-DEPENDENT PROTEIN DEACYLASE SIRTUIN-5, MITOCHONDRIAL-RELATED"/>
    <property type="match status" value="1"/>
</dbReference>
<feature type="binding site" evidence="4">
    <location>
        <position position="282"/>
    </location>
    <ligand>
        <name>Zn(2+)</name>
        <dbReference type="ChEBI" id="CHEBI:29105"/>
    </ligand>
</feature>
<dbReference type="OrthoDB" id="2919105at2759"/>
<evidence type="ECO:0000256" key="1">
    <source>
        <dbReference type="ARBA" id="ARBA00006924"/>
    </source>
</evidence>
<feature type="region of interest" description="Disordered" evidence="5">
    <location>
        <begin position="1"/>
        <end position="102"/>
    </location>
</feature>
<accession>A0A6A6HRG9</accession>
<feature type="domain" description="Deacetylase sirtuin-type" evidence="6">
    <location>
        <begin position="105"/>
        <end position="411"/>
    </location>
</feature>
<feature type="binding site" evidence="4">
    <location>
        <position position="257"/>
    </location>
    <ligand>
        <name>Zn(2+)</name>
        <dbReference type="ChEBI" id="CHEBI:29105"/>
    </ligand>
</feature>
<dbReference type="PANTHER" id="PTHR11085:SF15">
    <property type="entry name" value="NAD-DEPENDENT HISTONE DEACETYLASE HST4"/>
    <property type="match status" value="1"/>
</dbReference>
<comment type="similarity">
    <text evidence="1">Belongs to the sirtuin family. Class I subfamily.</text>
</comment>
<keyword evidence="3" id="KW-0520">NAD</keyword>
<protein>
    <submittedName>
        <fullName evidence="7">DHS-like NAD/FAD-binding domain-containing protein</fullName>
    </submittedName>
</protein>
<sequence>MSWTAQEPSSPLSSVPPSSSPSIASDLTELSDSELSDLSHALGSRRPYPSPSSSNRSSAKASPAPENIASPMSSNDGDDRPRKKRKLTGPKERTTDRLDLRRDLTDADKPQLDRLLKTLHKKRKIVVIAGAGISVSAGIPDFRSSTGLFRSLRKEHKRISSGKDLFDASVYQDDSSTSSFHDMVRTLSQKTKNARPTAFHHLLATLAHEGRLLRLYTQNVDGIDTSLPPLKTEVPLPKKNPWPKTVQLHGGLDHMVCSKCNALSEFDADQFNGPVPPACPNCLENDSVRRVAEKRSHGIGRLRPRMVLYNEHNPDDEAIGSCVSSDLRTRPDAIIVAGTTLKVPGVRRITREMCATVRDRRDGVTIWINNDSEPVSGELANIWDLVVQGPCDEVARHAAMRRWDDPIVYKEVTDDELSKTKEKQKAEVVVGTPKKISQLQGSLPTPVQSPRMGPRPVIKEEPNEQPSTPSKKGTKRKPEDARPNAFEKLTVKPSPKVPAKRAQVQPKKTTGAQSRAKNPKKNTKQDNNTITNTYKATKNSSSRPRPSMKVNTKQDTEFIHYDGPQTVSAPSAENMDTIHVGRKVAPITPKKRPERITGIKAEYRTMIPISTSDPRNNHSPQRPEVESFTPVKPRTPSQQLHDEQAFSRYTPPTNESRPSSASSDIKTMKVSGFLN</sequence>
<evidence type="ECO:0000256" key="5">
    <source>
        <dbReference type="SAM" id="MobiDB-lite"/>
    </source>
</evidence>
<evidence type="ECO:0000259" key="6">
    <source>
        <dbReference type="PROSITE" id="PS50305"/>
    </source>
</evidence>
<feature type="compositionally biased region" description="Low complexity" evidence="5">
    <location>
        <begin position="36"/>
        <end position="65"/>
    </location>
</feature>
<dbReference type="GeneID" id="54589403"/>
<dbReference type="GO" id="GO:0006282">
    <property type="term" value="P:regulation of DNA repair"/>
    <property type="evidence" value="ECO:0007669"/>
    <property type="project" value="TreeGrafter"/>
</dbReference>
<feature type="compositionally biased region" description="Polar residues" evidence="5">
    <location>
        <begin position="525"/>
        <end position="550"/>
    </location>
</feature>
<feature type="compositionally biased region" description="Polar residues" evidence="5">
    <location>
        <begin position="608"/>
        <end position="620"/>
    </location>
</feature>
<dbReference type="GO" id="GO:0031508">
    <property type="term" value="P:pericentric heterochromatin formation"/>
    <property type="evidence" value="ECO:0007669"/>
    <property type="project" value="TreeGrafter"/>
</dbReference>
<dbReference type="Gene3D" id="3.30.1600.10">
    <property type="entry name" value="SIR2/SIRT2 'Small Domain"/>
    <property type="match status" value="1"/>
</dbReference>
<dbReference type="Proteomes" id="UP000800094">
    <property type="component" value="Unassembled WGS sequence"/>
</dbReference>
<dbReference type="GO" id="GO:0017136">
    <property type="term" value="F:histone deacetylase activity, NAD-dependent"/>
    <property type="evidence" value="ECO:0007669"/>
    <property type="project" value="TreeGrafter"/>
</dbReference>
<feature type="compositionally biased region" description="Polar residues" evidence="5">
    <location>
        <begin position="650"/>
        <end position="665"/>
    </location>
</feature>
<dbReference type="GO" id="GO:1990414">
    <property type="term" value="P:replication-born double-strand break repair via sister chromatid exchange"/>
    <property type="evidence" value="ECO:0007669"/>
    <property type="project" value="TreeGrafter"/>
</dbReference>
<feature type="binding site" evidence="4">
    <location>
        <position position="279"/>
    </location>
    <ligand>
        <name>Zn(2+)</name>
        <dbReference type="ChEBI" id="CHEBI:29105"/>
    </ligand>
</feature>